<feature type="compositionally biased region" description="Polar residues" evidence="1">
    <location>
        <begin position="40"/>
        <end position="50"/>
    </location>
</feature>
<name>A0ABD3Q6Q6_9STRA</name>
<feature type="region of interest" description="Disordered" evidence="1">
    <location>
        <begin position="40"/>
        <end position="85"/>
    </location>
</feature>
<sequence>MSIRASTLRILVLNFTTNFKNLKKKVDGLRVQFDFDEQAVSQQKKSYPRSSHTKRGYPHWNGHPAKEHVEDDVYNRSADTIPPSE</sequence>
<gene>
    <name evidence="2" type="ORF">ACHAW5_008889</name>
</gene>
<accession>A0ABD3Q6Q6</accession>
<protein>
    <submittedName>
        <fullName evidence="2">Uncharacterized protein</fullName>
    </submittedName>
</protein>
<comment type="caution">
    <text evidence="2">The sequence shown here is derived from an EMBL/GenBank/DDBJ whole genome shotgun (WGS) entry which is preliminary data.</text>
</comment>
<evidence type="ECO:0000313" key="3">
    <source>
        <dbReference type="Proteomes" id="UP001530315"/>
    </source>
</evidence>
<proteinExistence type="predicted"/>
<evidence type="ECO:0000256" key="1">
    <source>
        <dbReference type="SAM" id="MobiDB-lite"/>
    </source>
</evidence>
<reference evidence="2 3" key="1">
    <citation type="submission" date="2024-10" db="EMBL/GenBank/DDBJ databases">
        <title>Updated reference genomes for cyclostephanoid diatoms.</title>
        <authorList>
            <person name="Roberts W.R."/>
            <person name="Alverson A.J."/>
        </authorList>
    </citation>
    <scope>NUCLEOTIDE SEQUENCE [LARGE SCALE GENOMIC DNA]</scope>
    <source>
        <strain evidence="2 3">AJA276-08</strain>
    </source>
</reference>
<keyword evidence="3" id="KW-1185">Reference proteome</keyword>
<organism evidence="2 3">
    <name type="scientific">Stephanodiscus triporus</name>
    <dbReference type="NCBI Taxonomy" id="2934178"/>
    <lineage>
        <taxon>Eukaryota</taxon>
        <taxon>Sar</taxon>
        <taxon>Stramenopiles</taxon>
        <taxon>Ochrophyta</taxon>
        <taxon>Bacillariophyta</taxon>
        <taxon>Coscinodiscophyceae</taxon>
        <taxon>Thalassiosirophycidae</taxon>
        <taxon>Stephanodiscales</taxon>
        <taxon>Stephanodiscaceae</taxon>
        <taxon>Stephanodiscus</taxon>
    </lineage>
</organism>
<dbReference type="AlphaFoldDB" id="A0ABD3Q6Q6"/>
<evidence type="ECO:0000313" key="2">
    <source>
        <dbReference type="EMBL" id="KAL3795838.1"/>
    </source>
</evidence>
<feature type="compositionally biased region" description="Basic and acidic residues" evidence="1">
    <location>
        <begin position="64"/>
        <end position="74"/>
    </location>
</feature>
<dbReference type="EMBL" id="JALLAZ020000408">
    <property type="protein sequence ID" value="KAL3795838.1"/>
    <property type="molecule type" value="Genomic_DNA"/>
</dbReference>
<dbReference type="Proteomes" id="UP001530315">
    <property type="component" value="Unassembled WGS sequence"/>
</dbReference>